<name>A0AA36JCL9_9DINO</name>
<reference evidence="2" key="1">
    <citation type="submission" date="2023-08" db="EMBL/GenBank/DDBJ databases">
        <authorList>
            <person name="Chen Y."/>
            <person name="Shah S."/>
            <person name="Dougan E. K."/>
            <person name="Thang M."/>
            <person name="Chan C."/>
        </authorList>
    </citation>
    <scope>NUCLEOTIDE SEQUENCE</scope>
</reference>
<feature type="compositionally biased region" description="Low complexity" evidence="1">
    <location>
        <begin position="82"/>
        <end position="91"/>
    </location>
</feature>
<feature type="compositionally biased region" description="Low complexity" evidence="1">
    <location>
        <begin position="115"/>
        <end position="125"/>
    </location>
</feature>
<comment type="caution">
    <text evidence="2">The sequence shown here is derived from an EMBL/GenBank/DDBJ whole genome shotgun (WGS) entry which is preliminary data.</text>
</comment>
<organism evidence="2 3">
    <name type="scientific">Effrenium voratum</name>
    <dbReference type="NCBI Taxonomy" id="2562239"/>
    <lineage>
        <taxon>Eukaryota</taxon>
        <taxon>Sar</taxon>
        <taxon>Alveolata</taxon>
        <taxon>Dinophyceae</taxon>
        <taxon>Suessiales</taxon>
        <taxon>Symbiodiniaceae</taxon>
        <taxon>Effrenium</taxon>
    </lineage>
</organism>
<keyword evidence="3" id="KW-1185">Reference proteome</keyword>
<evidence type="ECO:0000256" key="1">
    <source>
        <dbReference type="SAM" id="MobiDB-lite"/>
    </source>
</evidence>
<proteinExistence type="predicted"/>
<dbReference type="EMBL" id="CAUJNA010003507">
    <property type="protein sequence ID" value="CAJ1403757.1"/>
    <property type="molecule type" value="Genomic_DNA"/>
</dbReference>
<dbReference type="AlphaFoldDB" id="A0AA36JCL9"/>
<sequence>MTPKTSLKKEEVVDSATAAASGYREAAKQARDLAKVEAQKVKDVEAEIQCKEEELKELRQKLTQARAEELRWNDVAEAQEAEAVAAEADAQEAFKQEDGSAVEARQGRRSEEVASKTSKASKVSSNARSPSSKEPTSPVSPGAIRLSRASTFQDCESPVAQPMGARALLNEPGIGCVGH</sequence>
<feature type="compositionally biased region" description="Polar residues" evidence="1">
    <location>
        <begin position="126"/>
        <end position="139"/>
    </location>
</feature>
<feature type="region of interest" description="Disordered" evidence="1">
    <location>
        <begin position="82"/>
        <end position="150"/>
    </location>
</feature>
<gene>
    <name evidence="2" type="ORF">EVOR1521_LOCUS26351</name>
</gene>
<accession>A0AA36JCL9</accession>
<protein>
    <submittedName>
        <fullName evidence="2">Uncharacterized protein</fullName>
    </submittedName>
</protein>
<feature type="compositionally biased region" description="Basic and acidic residues" evidence="1">
    <location>
        <begin position="105"/>
        <end position="114"/>
    </location>
</feature>
<dbReference type="Proteomes" id="UP001178507">
    <property type="component" value="Unassembled WGS sequence"/>
</dbReference>
<evidence type="ECO:0000313" key="3">
    <source>
        <dbReference type="Proteomes" id="UP001178507"/>
    </source>
</evidence>
<evidence type="ECO:0000313" key="2">
    <source>
        <dbReference type="EMBL" id="CAJ1403757.1"/>
    </source>
</evidence>